<dbReference type="InterPro" id="IPR036846">
    <property type="entry name" value="GM2-AP_sf"/>
</dbReference>
<dbReference type="EMBL" id="UFQT01002539">
    <property type="protein sequence ID" value="SSX33650.1"/>
    <property type="molecule type" value="Genomic_DNA"/>
</dbReference>
<proteinExistence type="predicted"/>
<evidence type="ECO:0000256" key="1">
    <source>
        <dbReference type="ARBA" id="ARBA00022729"/>
    </source>
</evidence>
<evidence type="ECO:0000313" key="4">
    <source>
        <dbReference type="EMBL" id="SSX33650.1"/>
    </source>
</evidence>
<evidence type="ECO:0000256" key="2">
    <source>
        <dbReference type="SAM" id="SignalP"/>
    </source>
</evidence>
<reference evidence="3" key="1">
    <citation type="submission" date="2018-04" db="EMBL/GenBank/DDBJ databases">
        <authorList>
            <person name="Go L.Y."/>
            <person name="Mitchell J.A."/>
        </authorList>
    </citation>
    <scope>NUCLEOTIDE SEQUENCE</scope>
    <source>
        <tissue evidence="3">Whole organism</tissue>
    </source>
</reference>
<sequence length="187" mass="21580">MPLQITVILLFILKNFNVHCASKYFMAESPILCPNNNQMIAKVKNYSLHNENKAVIVQAIIEVNETLKGPIELTITLEKCNMEKTKCSNFPPFNYPDTCPIFSTTFFGTKFFERIEPKLECPLKVGNYTFNKSEIDFTQLEKVPFDVGRYKVKWMFYQSKGLAKKRMVMCFGATAKIMMSSNRGRKN</sequence>
<dbReference type="VEuPathDB" id="VectorBase:CSON006731"/>
<evidence type="ECO:0000313" key="3">
    <source>
        <dbReference type="EMBL" id="SSX14235.1"/>
    </source>
</evidence>
<reference evidence="4" key="2">
    <citation type="submission" date="2018-07" db="EMBL/GenBank/DDBJ databases">
        <authorList>
            <person name="Quirk P.G."/>
            <person name="Krulwich T.A."/>
        </authorList>
    </citation>
    <scope>NUCLEOTIDE SEQUENCE</scope>
</reference>
<dbReference type="Gene3D" id="2.70.220.10">
    <property type="entry name" value="Ganglioside GM2 activator"/>
    <property type="match status" value="1"/>
</dbReference>
<protein>
    <submittedName>
        <fullName evidence="4">CSON006731 protein</fullName>
    </submittedName>
</protein>
<keyword evidence="1 2" id="KW-0732">Signal</keyword>
<accession>A0A336MU52</accession>
<name>A0A336MU52_CULSO</name>
<feature type="signal peptide" evidence="2">
    <location>
        <begin position="1"/>
        <end position="20"/>
    </location>
</feature>
<gene>
    <name evidence="4" type="primary">CSON006731</name>
</gene>
<dbReference type="EMBL" id="UFQS01002539">
    <property type="protein sequence ID" value="SSX14235.1"/>
    <property type="molecule type" value="Genomic_DNA"/>
</dbReference>
<organism evidence="4">
    <name type="scientific">Culicoides sonorensis</name>
    <name type="common">Biting midge</name>
    <dbReference type="NCBI Taxonomy" id="179676"/>
    <lineage>
        <taxon>Eukaryota</taxon>
        <taxon>Metazoa</taxon>
        <taxon>Ecdysozoa</taxon>
        <taxon>Arthropoda</taxon>
        <taxon>Hexapoda</taxon>
        <taxon>Insecta</taxon>
        <taxon>Pterygota</taxon>
        <taxon>Neoptera</taxon>
        <taxon>Endopterygota</taxon>
        <taxon>Diptera</taxon>
        <taxon>Nematocera</taxon>
        <taxon>Chironomoidea</taxon>
        <taxon>Ceratopogonidae</taxon>
        <taxon>Ceratopogoninae</taxon>
        <taxon>Culicoides</taxon>
        <taxon>Monoculicoides</taxon>
    </lineage>
</organism>
<dbReference type="AlphaFoldDB" id="A0A336MU52"/>
<feature type="chain" id="PRO_5033778468" evidence="2">
    <location>
        <begin position="21"/>
        <end position="187"/>
    </location>
</feature>